<reference evidence="1 2" key="1">
    <citation type="journal article" date="2019" name="Commun. Biol.">
        <title>The bagworm genome reveals a unique fibroin gene that provides high tensile strength.</title>
        <authorList>
            <person name="Kono N."/>
            <person name="Nakamura H."/>
            <person name="Ohtoshi R."/>
            <person name="Tomita M."/>
            <person name="Numata K."/>
            <person name="Arakawa K."/>
        </authorList>
    </citation>
    <scope>NUCLEOTIDE SEQUENCE [LARGE SCALE GENOMIC DNA]</scope>
</reference>
<dbReference type="AlphaFoldDB" id="A0A4C1TGX8"/>
<protein>
    <submittedName>
        <fullName evidence="1">Uncharacterized protein</fullName>
    </submittedName>
</protein>
<keyword evidence="2" id="KW-1185">Reference proteome</keyword>
<dbReference type="Proteomes" id="UP000299102">
    <property type="component" value="Unassembled WGS sequence"/>
</dbReference>
<accession>A0A4C1TGX8</accession>
<sequence length="207" mass="23138">MHFSLVRSGRPIVEWERRKAFGGPLSLAQGRLRSPTLPTIAPQSLQPALLSSTRSYRPVGITRRHRQRTDNLSRNAMKLADIHHIIIVVFRVPLVRTASPERVVGTVLTVSFLFDNNYLLLGKRFQAIYYATYLLQLSHHSALSVTTEHAVAGHGDAAPTGRSRLASRCGHRRIATFPYRFSILTSTLDERDAGSQPVSCRGEGTRR</sequence>
<name>A0A4C1TGX8_EUMVA</name>
<gene>
    <name evidence="1" type="ORF">EVAR_7976_1</name>
</gene>
<proteinExistence type="predicted"/>
<comment type="caution">
    <text evidence="1">The sequence shown here is derived from an EMBL/GenBank/DDBJ whole genome shotgun (WGS) entry which is preliminary data.</text>
</comment>
<evidence type="ECO:0000313" key="1">
    <source>
        <dbReference type="EMBL" id="GBP13742.1"/>
    </source>
</evidence>
<evidence type="ECO:0000313" key="2">
    <source>
        <dbReference type="Proteomes" id="UP000299102"/>
    </source>
</evidence>
<organism evidence="1 2">
    <name type="scientific">Eumeta variegata</name>
    <name type="common">Bagworm moth</name>
    <name type="synonym">Eumeta japonica</name>
    <dbReference type="NCBI Taxonomy" id="151549"/>
    <lineage>
        <taxon>Eukaryota</taxon>
        <taxon>Metazoa</taxon>
        <taxon>Ecdysozoa</taxon>
        <taxon>Arthropoda</taxon>
        <taxon>Hexapoda</taxon>
        <taxon>Insecta</taxon>
        <taxon>Pterygota</taxon>
        <taxon>Neoptera</taxon>
        <taxon>Endopterygota</taxon>
        <taxon>Lepidoptera</taxon>
        <taxon>Glossata</taxon>
        <taxon>Ditrysia</taxon>
        <taxon>Tineoidea</taxon>
        <taxon>Psychidae</taxon>
        <taxon>Oiketicinae</taxon>
        <taxon>Eumeta</taxon>
    </lineage>
</organism>
<dbReference type="EMBL" id="BGZK01000059">
    <property type="protein sequence ID" value="GBP13742.1"/>
    <property type="molecule type" value="Genomic_DNA"/>
</dbReference>